<dbReference type="AlphaFoldDB" id="A0A5S4EKH7"/>
<feature type="region of interest" description="Disordered" evidence="1">
    <location>
        <begin position="32"/>
        <end position="56"/>
    </location>
</feature>
<dbReference type="EMBL" id="SWAD01000072">
    <property type="protein sequence ID" value="TMQ75862.1"/>
    <property type="molecule type" value="Genomic_DNA"/>
</dbReference>
<protein>
    <submittedName>
        <fullName evidence="2">Uncharacterized protein</fullName>
    </submittedName>
</protein>
<comment type="caution">
    <text evidence="2">The sequence shown here is derived from an EMBL/GenBank/DDBJ whole genome shotgun (WGS) entry which is preliminary data.</text>
</comment>
<sequence>MSEHPFAGLSRSTLENGPFLAWPSRPRLRIGRSVSAGQPSPEGFGYHWRKRIPGRT</sequence>
<keyword evidence="3" id="KW-1185">Reference proteome</keyword>
<evidence type="ECO:0000313" key="3">
    <source>
        <dbReference type="Proteomes" id="UP000306324"/>
    </source>
</evidence>
<name>A0A5S4EKH7_9PROT</name>
<accession>A0A5S4EKH7</accession>
<proteinExistence type="predicted"/>
<gene>
    <name evidence="2" type="ORF">ACCUM_0347</name>
</gene>
<dbReference type="Proteomes" id="UP000306324">
    <property type="component" value="Unassembled WGS sequence"/>
</dbReference>
<feature type="compositionally biased region" description="Basic residues" evidence="1">
    <location>
        <begin position="47"/>
        <end position="56"/>
    </location>
</feature>
<reference evidence="2 3" key="1">
    <citation type="submission" date="2019-04" db="EMBL/GenBank/DDBJ databases">
        <title>A novel phosphate-accumulating bacterium identified in bioreactor for phosphate removal from wastewater.</title>
        <authorList>
            <person name="Kotlyarov R.Y."/>
            <person name="Beletsky A.V."/>
            <person name="Kallistova A.Y."/>
            <person name="Dorofeev A.G."/>
            <person name="Nikolaev Y.Y."/>
            <person name="Pimenov N.V."/>
            <person name="Ravin N.V."/>
            <person name="Mardanov A.V."/>
        </authorList>
    </citation>
    <scope>NUCLEOTIDE SEQUENCE [LARGE SCALE GENOMIC DNA]</scope>
    <source>
        <strain evidence="2 3">Bin19</strain>
    </source>
</reference>
<evidence type="ECO:0000256" key="1">
    <source>
        <dbReference type="SAM" id="MobiDB-lite"/>
    </source>
</evidence>
<organism evidence="2 3">
    <name type="scientific">Candidatus Accumulibacter phosphatis</name>
    <dbReference type="NCBI Taxonomy" id="327160"/>
    <lineage>
        <taxon>Bacteria</taxon>
        <taxon>Pseudomonadati</taxon>
        <taxon>Pseudomonadota</taxon>
        <taxon>Betaproteobacteria</taxon>
        <taxon>Candidatus Accumulibacter</taxon>
    </lineage>
</organism>
<evidence type="ECO:0000313" key="2">
    <source>
        <dbReference type="EMBL" id="TMQ75862.1"/>
    </source>
</evidence>